<dbReference type="Proteomes" id="UP000321150">
    <property type="component" value="Unassembled WGS sequence"/>
</dbReference>
<protein>
    <submittedName>
        <fullName evidence="1">Uncharacterized protein</fullName>
    </submittedName>
</protein>
<accession>A0A511YFV0</accession>
<sequence>MFSIKAKFKNKVVGFNGSTTPLGEREDLGVLAEIAIRSQDPTLLILFSKTPTEQEVQKYKELKFLKEESNSNENE</sequence>
<dbReference type="OrthoDB" id="1274688at2"/>
<dbReference type="AlphaFoldDB" id="A0A511YFV0"/>
<dbReference type="RefSeq" id="WP_111960107.1">
    <property type="nucleotide sequence ID" value="NZ_BJYI01000026.1"/>
</dbReference>
<name>A0A511YFV0_9FLAO</name>
<dbReference type="EMBL" id="BJYI01000026">
    <property type="protein sequence ID" value="GEN74075.1"/>
    <property type="molecule type" value="Genomic_DNA"/>
</dbReference>
<organism evidence="1 2">
    <name type="scientific">Chryseobacterium lathyri</name>
    <dbReference type="NCBI Taxonomy" id="395933"/>
    <lineage>
        <taxon>Bacteria</taxon>
        <taxon>Pseudomonadati</taxon>
        <taxon>Bacteroidota</taxon>
        <taxon>Flavobacteriia</taxon>
        <taxon>Flavobacteriales</taxon>
        <taxon>Weeksellaceae</taxon>
        <taxon>Chryseobacterium group</taxon>
        <taxon>Chryseobacterium</taxon>
    </lineage>
</organism>
<evidence type="ECO:0000313" key="1">
    <source>
        <dbReference type="EMBL" id="GEN74075.1"/>
    </source>
</evidence>
<reference evidence="1 2" key="1">
    <citation type="submission" date="2019-07" db="EMBL/GenBank/DDBJ databases">
        <title>Whole genome shotgun sequence of Chryseobacterium lathyri NBRC 105250.</title>
        <authorList>
            <person name="Hosoyama A."/>
            <person name="Uohara A."/>
            <person name="Ohji S."/>
            <person name="Ichikawa N."/>
        </authorList>
    </citation>
    <scope>NUCLEOTIDE SEQUENCE [LARGE SCALE GENOMIC DNA]</scope>
    <source>
        <strain evidence="1 2">NBRC 105250</strain>
    </source>
</reference>
<proteinExistence type="predicted"/>
<evidence type="ECO:0000313" key="2">
    <source>
        <dbReference type="Proteomes" id="UP000321150"/>
    </source>
</evidence>
<gene>
    <name evidence="1" type="ORF">CLA01_41470</name>
</gene>
<comment type="caution">
    <text evidence="1">The sequence shown here is derived from an EMBL/GenBank/DDBJ whole genome shotgun (WGS) entry which is preliminary data.</text>
</comment>